<dbReference type="AlphaFoldDB" id="A0A7S3XDY3"/>
<proteinExistence type="predicted"/>
<dbReference type="InterPro" id="IPR036943">
    <property type="entry name" value="FN_type2_sf"/>
</dbReference>
<dbReference type="Pfam" id="PF00932">
    <property type="entry name" value="LTD"/>
    <property type="match status" value="1"/>
</dbReference>
<reference evidence="3" key="1">
    <citation type="submission" date="2021-01" db="EMBL/GenBank/DDBJ databases">
        <authorList>
            <person name="Corre E."/>
            <person name="Pelletier E."/>
            <person name="Niang G."/>
            <person name="Scheremetjew M."/>
            <person name="Finn R."/>
            <person name="Kale V."/>
            <person name="Holt S."/>
            <person name="Cochrane G."/>
            <person name="Meng A."/>
            <person name="Brown T."/>
            <person name="Cohen L."/>
        </authorList>
    </citation>
    <scope>NUCLEOTIDE SEQUENCE</scope>
    <source>
        <strain evidence="3">CCMP1897</strain>
    </source>
</reference>
<feature type="domain" description="LTD" evidence="2">
    <location>
        <begin position="92"/>
        <end position="220"/>
    </location>
</feature>
<sequence>MGKNAAIAVATLCILGVGAKASRVDARSMQAHAPQQEQVDGGRQTIFGESCAFPFEFEGEELNDCLLFDQEEWCILPTGEWAPCVPRDGDLDDAPMGPQVTSDIVINEIVHKPIPEYHDKDWIELKNLGNEDKDLQGYVLKDDKTDEPGFVIGETSECRGMGKSIIPANGYLLVIRDDDCGFTFGLASDEEAHLFDPDGNLVDTLNWEMGDAPRGITWGRIPDGTGAFTNNFPTPLEANRLLGGA</sequence>
<name>A0A7S3XDY3_9CHLO</name>
<accession>A0A7S3XDY3</accession>
<dbReference type="Gene3D" id="2.60.40.1260">
    <property type="entry name" value="Lamin Tail domain"/>
    <property type="match status" value="1"/>
</dbReference>
<dbReference type="SUPFAM" id="SSF74853">
    <property type="entry name" value="Lamin A/C globular tail domain"/>
    <property type="match status" value="1"/>
</dbReference>
<dbReference type="InterPro" id="IPR036415">
    <property type="entry name" value="Lamin_tail_dom_sf"/>
</dbReference>
<feature type="chain" id="PRO_5030532398" description="LTD domain-containing protein" evidence="1">
    <location>
        <begin position="22"/>
        <end position="245"/>
    </location>
</feature>
<keyword evidence="1" id="KW-0732">Signal</keyword>
<evidence type="ECO:0000256" key="1">
    <source>
        <dbReference type="SAM" id="SignalP"/>
    </source>
</evidence>
<evidence type="ECO:0000259" key="2">
    <source>
        <dbReference type="PROSITE" id="PS51841"/>
    </source>
</evidence>
<protein>
    <recommendedName>
        <fullName evidence="2">LTD domain-containing protein</fullName>
    </recommendedName>
</protein>
<organism evidence="3">
    <name type="scientific">Picocystis salinarum</name>
    <dbReference type="NCBI Taxonomy" id="88271"/>
    <lineage>
        <taxon>Eukaryota</taxon>
        <taxon>Viridiplantae</taxon>
        <taxon>Chlorophyta</taxon>
        <taxon>Picocystophyceae</taxon>
        <taxon>Picocystales</taxon>
        <taxon>Picocystaceae</taxon>
        <taxon>Picocystis</taxon>
    </lineage>
</organism>
<dbReference type="InterPro" id="IPR001322">
    <property type="entry name" value="Lamin_tail_dom"/>
</dbReference>
<gene>
    <name evidence="3" type="ORF">PSAL00342_LOCUS7128</name>
</gene>
<evidence type="ECO:0000313" key="3">
    <source>
        <dbReference type="EMBL" id="CAE0613229.1"/>
    </source>
</evidence>
<dbReference type="EMBL" id="HBIS01008369">
    <property type="protein sequence ID" value="CAE0613229.1"/>
    <property type="molecule type" value="Transcribed_RNA"/>
</dbReference>
<dbReference type="Gene3D" id="2.10.10.10">
    <property type="entry name" value="Fibronectin, type II, collagen-binding"/>
    <property type="match status" value="1"/>
</dbReference>
<dbReference type="PROSITE" id="PS51841">
    <property type="entry name" value="LTD"/>
    <property type="match status" value="1"/>
</dbReference>
<feature type="signal peptide" evidence="1">
    <location>
        <begin position="1"/>
        <end position="21"/>
    </location>
</feature>